<protein>
    <recommendedName>
        <fullName evidence="7">Major facilitator superfamily (MFS) profile domain-containing protein</fullName>
    </recommendedName>
</protein>
<evidence type="ECO:0000313" key="8">
    <source>
        <dbReference type="EMBL" id="WVO21042.1"/>
    </source>
</evidence>
<evidence type="ECO:0000256" key="1">
    <source>
        <dbReference type="ARBA" id="ARBA00004141"/>
    </source>
</evidence>
<evidence type="ECO:0000256" key="6">
    <source>
        <dbReference type="SAM" id="Phobius"/>
    </source>
</evidence>
<keyword evidence="4 6" id="KW-1133">Transmembrane helix</keyword>
<evidence type="ECO:0000313" key="9">
    <source>
        <dbReference type="EMBL" id="WVO24865.1"/>
    </source>
</evidence>
<dbReference type="PANTHER" id="PTHR48022">
    <property type="entry name" value="PLASTIDIC GLUCOSE TRANSPORTER 4"/>
    <property type="match status" value="1"/>
</dbReference>
<sequence length="515" mass="57221">MAREEVDNCPAQPHINIKQWYKYKNLRTLNILLAVPLMTSFTLGFDSSMFGALQASDAWQHYFNYPVGSTLASLGAAPIIAAFPAIVIIPFTSDRIGRRWSLFLGCMFVILGGALQAASMNVVMYGFARAFIGFGSLWCQTAGLAWVVELAHYAIGSVVAAWIVFGTVNIGGNAAWRIPSGLQAVPAGLQALFCFMCPDSPRHLYSRGKHEEAKAVIVKYHSEGVEDELAIWEFEEIRVALDAEASLTKGFWKPIKEAFETKGNRKRMFFTAWLAICSQASGNSFVSYYFSPVLRSIGITSETIQTLINATSQILSWLSAVGFAFLPGRVGRRPLFLVSLAWMFMVVIGITAASATYQKDNDNKSASYAVVALVYLFSPAYNLGFNGNFGLYVSEINPFHIRMTALSVQQLTTSCISLIFQYATSIGLENIQWRYFIIHIPWIMLEFVVVYLFFPETKGYALEEIAILFDGDNAALSGVNAKDLIRSESHKDEVKHIDTEHIEDPQLSQLNRSIV</sequence>
<evidence type="ECO:0000259" key="7">
    <source>
        <dbReference type="PROSITE" id="PS50850"/>
    </source>
</evidence>
<dbReference type="Gene3D" id="1.20.1250.20">
    <property type="entry name" value="MFS general substrate transporter like domains"/>
    <property type="match status" value="1"/>
</dbReference>
<feature type="transmembrane region" description="Helical" evidence="6">
    <location>
        <begin position="335"/>
        <end position="357"/>
    </location>
</feature>
<dbReference type="EMBL" id="CP143808">
    <property type="protein sequence ID" value="WVO21042.1"/>
    <property type="molecule type" value="Genomic_DNA"/>
</dbReference>
<evidence type="ECO:0000256" key="3">
    <source>
        <dbReference type="ARBA" id="ARBA00022692"/>
    </source>
</evidence>
<dbReference type="InterPro" id="IPR050360">
    <property type="entry name" value="MFS_Sugar_Transporters"/>
</dbReference>
<keyword evidence="3 6" id="KW-0812">Transmembrane</keyword>
<evidence type="ECO:0000313" key="10">
    <source>
        <dbReference type="Proteomes" id="UP001432216"/>
    </source>
</evidence>
<feature type="transmembrane region" description="Helical" evidence="6">
    <location>
        <begin position="369"/>
        <end position="393"/>
    </location>
</feature>
<dbReference type="InterPro" id="IPR005828">
    <property type="entry name" value="MFS_sugar_transport-like"/>
</dbReference>
<gene>
    <name evidence="8" type="ORF">IAS62_002344</name>
    <name evidence="9" type="ORF">IAS62_006244</name>
</gene>
<feature type="transmembrane region" description="Helical" evidence="6">
    <location>
        <begin position="435"/>
        <end position="454"/>
    </location>
</feature>
<name>A0ABZ2ARN1_9TREE</name>
<dbReference type="EMBL" id="CP143818">
    <property type="protein sequence ID" value="WVO24865.1"/>
    <property type="molecule type" value="Genomic_DNA"/>
</dbReference>
<reference evidence="8 10" key="1">
    <citation type="submission" date="2024-01" db="EMBL/GenBank/DDBJ databases">
        <title>Comparative genomics of Cryptococcus and Kwoniella reveals pathogenesis evolution and contrasting modes of karyotype evolution via chromosome fusion or intercentromeric recombination.</title>
        <authorList>
            <person name="Coelho M.A."/>
            <person name="David-Palma M."/>
            <person name="Shea T."/>
            <person name="Bowers K."/>
            <person name="McGinley-Smith S."/>
            <person name="Mohammad A.W."/>
            <person name="Gnirke A."/>
            <person name="Yurkov A.M."/>
            <person name="Nowrousian M."/>
            <person name="Sun S."/>
            <person name="Cuomo C.A."/>
            <person name="Heitman J."/>
        </authorList>
    </citation>
    <scope>NUCLEOTIDE SEQUENCE [LARGE SCALE GENOMIC DNA]</scope>
    <source>
        <strain evidence="8 10">7685027</strain>
    </source>
</reference>
<dbReference type="InterPro" id="IPR036259">
    <property type="entry name" value="MFS_trans_sf"/>
</dbReference>
<accession>A0ABZ2ARN1</accession>
<dbReference type="Proteomes" id="UP001432216">
    <property type="component" value="Chromosome 3"/>
</dbReference>
<organism evidence="8 10">
    <name type="scientific">Cryptococcus decagattii</name>
    <dbReference type="NCBI Taxonomy" id="1859122"/>
    <lineage>
        <taxon>Eukaryota</taxon>
        <taxon>Fungi</taxon>
        <taxon>Dikarya</taxon>
        <taxon>Basidiomycota</taxon>
        <taxon>Agaricomycotina</taxon>
        <taxon>Tremellomycetes</taxon>
        <taxon>Tremellales</taxon>
        <taxon>Cryptococcaceae</taxon>
        <taxon>Cryptococcus</taxon>
        <taxon>Cryptococcus gattii species complex</taxon>
    </lineage>
</organism>
<keyword evidence="10" id="KW-1185">Reference proteome</keyword>
<dbReference type="InterPro" id="IPR020846">
    <property type="entry name" value="MFS_dom"/>
</dbReference>
<comment type="subcellular location">
    <subcellularLocation>
        <location evidence="1">Membrane</location>
        <topology evidence="1">Multi-pass membrane protein</topology>
    </subcellularLocation>
</comment>
<dbReference type="SUPFAM" id="SSF103473">
    <property type="entry name" value="MFS general substrate transporter"/>
    <property type="match status" value="1"/>
</dbReference>
<feature type="transmembrane region" description="Helical" evidence="6">
    <location>
        <begin position="150"/>
        <end position="170"/>
    </location>
</feature>
<dbReference type="RefSeq" id="XP_064720281.1">
    <property type="nucleotide sequence ID" value="XM_064864209.1"/>
</dbReference>
<feature type="domain" description="Major facilitator superfamily (MFS) profile" evidence="7">
    <location>
        <begin position="32"/>
        <end position="458"/>
    </location>
</feature>
<feature type="transmembrane region" description="Helical" evidence="6">
    <location>
        <begin position="65"/>
        <end position="89"/>
    </location>
</feature>
<feature type="transmembrane region" description="Helical" evidence="6">
    <location>
        <begin position="310"/>
        <end position="328"/>
    </location>
</feature>
<proteinExistence type="inferred from homology"/>
<evidence type="ECO:0000256" key="4">
    <source>
        <dbReference type="ARBA" id="ARBA00022989"/>
    </source>
</evidence>
<feature type="transmembrane region" description="Helical" evidence="6">
    <location>
        <begin position="269"/>
        <end position="290"/>
    </location>
</feature>
<evidence type="ECO:0000256" key="5">
    <source>
        <dbReference type="ARBA" id="ARBA00023136"/>
    </source>
</evidence>
<dbReference type="Pfam" id="PF00083">
    <property type="entry name" value="Sugar_tr"/>
    <property type="match status" value="1"/>
</dbReference>
<comment type="similarity">
    <text evidence="2">Belongs to the major facilitator superfamily. Sugar transporter (TC 2.A.1.1) family.</text>
</comment>
<evidence type="ECO:0000256" key="2">
    <source>
        <dbReference type="ARBA" id="ARBA00010992"/>
    </source>
</evidence>
<dbReference type="PROSITE" id="PS50850">
    <property type="entry name" value="MFS"/>
    <property type="match status" value="1"/>
</dbReference>
<keyword evidence="5 6" id="KW-0472">Membrane</keyword>
<feature type="transmembrane region" description="Helical" evidence="6">
    <location>
        <begin position="101"/>
        <end position="128"/>
    </location>
</feature>
<dbReference type="PANTHER" id="PTHR48022:SF64">
    <property type="entry name" value="MAJOR FACILITATOR SUPERFAMILY (MFS) PROFILE DOMAIN-CONTAINING PROTEIN"/>
    <property type="match status" value="1"/>
</dbReference>
<feature type="transmembrane region" description="Helical" evidence="6">
    <location>
        <begin position="28"/>
        <end position="45"/>
    </location>
</feature>
<dbReference type="GeneID" id="89989118"/>
<dbReference type="Proteomes" id="UP001432216">
    <property type="component" value="Chromosome 13"/>
</dbReference>